<evidence type="ECO:0000256" key="10">
    <source>
        <dbReference type="ARBA" id="ARBA00023136"/>
    </source>
</evidence>
<gene>
    <name evidence="16" type="ORF">GGQ92_000223</name>
</gene>
<feature type="domain" description="AAA+ ATPase" evidence="14">
    <location>
        <begin position="180"/>
        <end position="326"/>
    </location>
</feature>
<dbReference type="SMART" id="SM00962">
    <property type="entry name" value="SRP54"/>
    <property type="match status" value="1"/>
</dbReference>
<dbReference type="InterPro" id="IPR020006">
    <property type="entry name" value="FlhF"/>
</dbReference>
<evidence type="ECO:0000256" key="11">
    <source>
        <dbReference type="ARBA" id="ARBA00023225"/>
    </source>
</evidence>
<keyword evidence="4" id="KW-0813">Transport</keyword>
<evidence type="ECO:0000256" key="13">
    <source>
        <dbReference type="NCBIfam" id="TIGR03499"/>
    </source>
</evidence>
<dbReference type="InterPro" id="IPR000897">
    <property type="entry name" value="SRP54_GTPase_dom"/>
</dbReference>
<dbReference type="PANTHER" id="PTHR43134:SF3">
    <property type="entry name" value="FLAGELLAR BIOSYNTHESIS PROTEIN FLHF"/>
    <property type="match status" value="1"/>
</dbReference>
<keyword evidence="6" id="KW-0547">Nucleotide-binding</keyword>
<dbReference type="GO" id="GO:0005886">
    <property type="term" value="C:plasma membrane"/>
    <property type="evidence" value="ECO:0007669"/>
    <property type="project" value="UniProtKB-SubCell"/>
</dbReference>
<keyword evidence="16" id="KW-0282">Flagellum</keyword>
<dbReference type="Proteomes" id="UP000572212">
    <property type="component" value="Unassembled WGS sequence"/>
</dbReference>
<dbReference type="EMBL" id="JACHON010000001">
    <property type="protein sequence ID" value="MBB6511456.1"/>
    <property type="molecule type" value="Genomic_DNA"/>
</dbReference>
<name>A0A841RIZ2_9BACI</name>
<keyword evidence="17" id="KW-1185">Reference proteome</keyword>
<evidence type="ECO:0000259" key="14">
    <source>
        <dbReference type="SMART" id="SM00382"/>
    </source>
</evidence>
<keyword evidence="16" id="KW-0966">Cell projection</keyword>
<keyword evidence="7" id="KW-1005">Bacterial flagellum biogenesis</keyword>
<keyword evidence="8" id="KW-0653">Protein transport</keyword>
<dbReference type="GO" id="GO:0006614">
    <property type="term" value="P:SRP-dependent cotranslational protein targeting to membrane"/>
    <property type="evidence" value="ECO:0007669"/>
    <property type="project" value="UniProtKB-UniRule"/>
</dbReference>
<dbReference type="GO" id="GO:0005047">
    <property type="term" value="F:signal recognition particle binding"/>
    <property type="evidence" value="ECO:0007669"/>
    <property type="project" value="TreeGrafter"/>
</dbReference>
<keyword evidence="10" id="KW-0472">Membrane</keyword>
<dbReference type="PANTHER" id="PTHR43134">
    <property type="entry name" value="SIGNAL RECOGNITION PARTICLE RECEPTOR SUBUNIT ALPHA"/>
    <property type="match status" value="1"/>
</dbReference>
<evidence type="ECO:0000256" key="5">
    <source>
        <dbReference type="ARBA" id="ARBA00022475"/>
    </source>
</evidence>
<dbReference type="AlphaFoldDB" id="A0A841RIZ2"/>
<organism evidence="16 17">
    <name type="scientific">Gracilibacillus halotolerans</name>
    <dbReference type="NCBI Taxonomy" id="74386"/>
    <lineage>
        <taxon>Bacteria</taxon>
        <taxon>Bacillati</taxon>
        <taxon>Bacillota</taxon>
        <taxon>Bacilli</taxon>
        <taxon>Bacillales</taxon>
        <taxon>Bacillaceae</taxon>
        <taxon>Gracilibacillus</taxon>
    </lineage>
</organism>
<evidence type="ECO:0000256" key="3">
    <source>
        <dbReference type="ARBA" id="ARBA00014919"/>
    </source>
</evidence>
<evidence type="ECO:0000256" key="2">
    <source>
        <dbReference type="ARBA" id="ARBA00008531"/>
    </source>
</evidence>
<dbReference type="InterPro" id="IPR027417">
    <property type="entry name" value="P-loop_NTPase"/>
</dbReference>
<dbReference type="Gene3D" id="1.20.120.1380">
    <property type="entry name" value="Flagellar FlhF biosynthesis protein, N domain"/>
    <property type="match status" value="1"/>
</dbReference>
<comment type="caution">
    <text evidence="16">The sequence shown here is derived from an EMBL/GenBank/DDBJ whole genome shotgun (WGS) entry which is preliminary data.</text>
</comment>
<evidence type="ECO:0000256" key="8">
    <source>
        <dbReference type="ARBA" id="ARBA00022927"/>
    </source>
</evidence>
<evidence type="ECO:0000313" key="17">
    <source>
        <dbReference type="Proteomes" id="UP000572212"/>
    </source>
</evidence>
<dbReference type="NCBIfam" id="TIGR03499">
    <property type="entry name" value="FlhF"/>
    <property type="match status" value="1"/>
</dbReference>
<protein>
    <recommendedName>
        <fullName evidence="3 13">Flagellar biosynthesis protein FlhF</fullName>
    </recommendedName>
</protein>
<keyword evidence="11" id="KW-1006">Bacterial flagellum protein export</keyword>
<dbReference type="Gene3D" id="3.40.50.300">
    <property type="entry name" value="P-loop containing nucleotide triphosphate hydrolases"/>
    <property type="match status" value="1"/>
</dbReference>
<dbReference type="GO" id="GO:0044781">
    <property type="term" value="P:bacterial-type flagellum organization"/>
    <property type="evidence" value="ECO:0007669"/>
    <property type="project" value="UniProtKB-UniRule"/>
</dbReference>
<dbReference type="RefSeq" id="WP_184243695.1">
    <property type="nucleotide sequence ID" value="NZ_BAAACU010000022.1"/>
</dbReference>
<dbReference type="SMART" id="SM00382">
    <property type="entry name" value="AAA"/>
    <property type="match status" value="1"/>
</dbReference>
<evidence type="ECO:0000256" key="6">
    <source>
        <dbReference type="ARBA" id="ARBA00022741"/>
    </source>
</evidence>
<evidence type="ECO:0000256" key="12">
    <source>
        <dbReference type="ARBA" id="ARBA00025337"/>
    </source>
</evidence>
<evidence type="ECO:0000256" key="4">
    <source>
        <dbReference type="ARBA" id="ARBA00022448"/>
    </source>
</evidence>
<evidence type="ECO:0000259" key="15">
    <source>
        <dbReference type="SMART" id="SM00962"/>
    </source>
</evidence>
<feature type="domain" description="SRP54-type proteins GTP-binding" evidence="15">
    <location>
        <begin position="181"/>
        <end position="372"/>
    </location>
</feature>
<comment type="subcellular location">
    <subcellularLocation>
        <location evidence="1">Cell membrane</location>
        <topology evidence="1">Peripheral membrane protein</topology>
        <orientation evidence="1">Cytoplasmic side</orientation>
    </subcellularLocation>
</comment>
<sequence length="376" mass="42966">MKVKKYKGNTMPEVMQLVRKELGQDAVILNSKVVHEGGFLGLFKKRKIEVLAAIDKPIAKEQPIIRESRQPIRTPVEQKYPSRIQPANDESKILDELRQMKKWMEHSVNAHSQLPLAFQSIYKELVEKDMDEDLVNEMLLTIAERETPQEWDEVEIRDALRLQIQQKLQNISPFGGMAFHNKVIHLVGPTGVGKTTTLAKLAAHCVLKEGKKVAFITTDTYRIAAIDQLKTYAKILNVPIEVAYNLDDYNKAKEKFTDKDHIFVDTAGRNFREQKYIHELNKLIDLSKDATTYLVLSMTAKRRDVEDIYDKFKNVPIHQFILTKLDETNSYGAMLSLCLKSQLGIAFLTNGQDVPEDLKEASVDDITNLIIGEEND</sequence>
<keyword evidence="5" id="KW-1003">Cell membrane</keyword>
<evidence type="ECO:0000256" key="9">
    <source>
        <dbReference type="ARBA" id="ARBA00023134"/>
    </source>
</evidence>
<keyword evidence="16" id="KW-0969">Cilium</keyword>
<dbReference type="FunFam" id="3.40.50.300:FF:000695">
    <property type="entry name" value="Flagellar biosynthesis regulator FlhF"/>
    <property type="match status" value="1"/>
</dbReference>
<dbReference type="GO" id="GO:0015031">
    <property type="term" value="P:protein transport"/>
    <property type="evidence" value="ECO:0007669"/>
    <property type="project" value="UniProtKB-KW"/>
</dbReference>
<dbReference type="SUPFAM" id="SSF52540">
    <property type="entry name" value="P-loop containing nucleoside triphosphate hydrolases"/>
    <property type="match status" value="1"/>
</dbReference>
<accession>A0A841RIZ2</accession>
<evidence type="ECO:0000313" key="16">
    <source>
        <dbReference type="EMBL" id="MBB6511456.1"/>
    </source>
</evidence>
<dbReference type="InterPro" id="IPR003593">
    <property type="entry name" value="AAA+_ATPase"/>
</dbReference>
<evidence type="ECO:0000256" key="1">
    <source>
        <dbReference type="ARBA" id="ARBA00004413"/>
    </source>
</evidence>
<keyword evidence="9" id="KW-0342">GTP-binding</keyword>
<dbReference type="Pfam" id="PF00448">
    <property type="entry name" value="SRP54"/>
    <property type="match status" value="1"/>
</dbReference>
<comment type="function">
    <text evidence="12">Necessary for flagellar biosynthesis. May be involved in translocation of the flagellum.</text>
</comment>
<dbReference type="GO" id="GO:0005525">
    <property type="term" value="F:GTP binding"/>
    <property type="evidence" value="ECO:0007669"/>
    <property type="project" value="UniProtKB-UniRule"/>
</dbReference>
<dbReference type="CDD" id="cd17873">
    <property type="entry name" value="FlhF"/>
    <property type="match status" value="1"/>
</dbReference>
<dbReference type="InterPro" id="IPR047040">
    <property type="entry name" value="FlhF__GTPase_dom"/>
</dbReference>
<reference evidence="16 17" key="1">
    <citation type="submission" date="2020-08" db="EMBL/GenBank/DDBJ databases">
        <title>Genomic Encyclopedia of Type Strains, Phase IV (KMG-IV): sequencing the most valuable type-strain genomes for metagenomic binning, comparative biology and taxonomic classification.</title>
        <authorList>
            <person name="Goeker M."/>
        </authorList>
    </citation>
    <scope>NUCLEOTIDE SEQUENCE [LARGE SCALE GENOMIC DNA]</scope>
    <source>
        <strain evidence="16 17">DSM 11805</strain>
    </source>
</reference>
<proteinExistence type="inferred from homology"/>
<evidence type="ECO:0000256" key="7">
    <source>
        <dbReference type="ARBA" id="ARBA00022795"/>
    </source>
</evidence>
<comment type="similarity">
    <text evidence="2">Belongs to the GTP-binding SRP family.</text>
</comment>
<dbReference type="GO" id="GO:0003924">
    <property type="term" value="F:GTPase activity"/>
    <property type="evidence" value="ECO:0007669"/>
    <property type="project" value="UniProtKB-UniRule"/>
</dbReference>